<accession>F8NAE9</accession>
<dbReference type="Proteomes" id="UP000002772">
    <property type="component" value="Unassembled WGS sequence"/>
</dbReference>
<dbReference type="OrthoDB" id="1078890at2"/>
<evidence type="ECO:0000259" key="3">
    <source>
        <dbReference type="Pfam" id="PF25852"/>
    </source>
</evidence>
<evidence type="ECO:0000256" key="1">
    <source>
        <dbReference type="SAM" id="SignalP"/>
    </source>
</evidence>
<dbReference type="STRING" id="688246.Premu_2460"/>
<feature type="chain" id="PRO_5003375544" evidence="1">
    <location>
        <begin position="20"/>
        <end position="423"/>
    </location>
</feature>
<feature type="domain" description="DUF6242" evidence="2">
    <location>
        <begin position="41"/>
        <end position="157"/>
    </location>
</feature>
<dbReference type="Pfam" id="PF25852">
    <property type="entry name" value="DUF6242_C"/>
    <property type="match status" value="1"/>
</dbReference>
<dbReference type="PROSITE" id="PS51257">
    <property type="entry name" value="PROKAR_LIPOPROTEIN"/>
    <property type="match status" value="1"/>
</dbReference>
<dbReference type="RefSeq" id="WP_007575651.1">
    <property type="nucleotide sequence ID" value="NZ_BPTS01000002.1"/>
</dbReference>
<proteinExistence type="predicted"/>
<name>F8NAE9_9BACT</name>
<dbReference type="InterPro" id="IPR046209">
    <property type="entry name" value="DUF6242_N"/>
</dbReference>
<dbReference type="InterPro" id="IPR036278">
    <property type="entry name" value="Sialidase_sf"/>
</dbReference>
<dbReference type="eggNOG" id="COG4447">
    <property type="taxonomic scope" value="Bacteria"/>
</dbReference>
<dbReference type="InterPro" id="IPR058667">
    <property type="entry name" value="DUF6242_C"/>
</dbReference>
<feature type="domain" description="DUF6242" evidence="3">
    <location>
        <begin position="158"/>
        <end position="411"/>
    </location>
</feature>
<dbReference type="SUPFAM" id="SSF50939">
    <property type="entry name" value="Sialidases"/>
    <property type="match status" value="1"/>
</dbReference>
<dbReference type="EMBL" id="GL945017">
    <property type="protein sequence ID" value="EGN57829.1"/>
    <property type="molecule type" value="Genomic_DNA"/>
</dbReference>
<reference evidence="5" key="1">
    <citation type="journal article" date="2011" name="Stand. Genomic Sci.">
        <title>Non-contiguous finished genome sequence of the opportunistic oral pathogen Prevotella multisaccharivorax type strain (PPPA20).</title>
        <authorList>
            <person name="Pati A."/>
            <person name="Gronow S."/>
            <person name="Lu M."/>
            <person name="Lapidus A."/>
            <person name="Nolan M."/>
            <person name="Lucas S."/>
            <person name="Hammon N."/>
            <person name="Deshpande S."/>
            <person name="Cheng J.F."/>
            <person name="Tapia R."/>
            <person name="Han C."/>
            <person name="Goodwin L."/>
            <person name="Pitluck S."/>
            <person name="Liolios K."/>
            <person name="Pagani I."/>
            <person name="Mavromatis K."/>
            <person name="Mikhailova N."/>
            <person name="Huntemann M."/>
            <person name="Chen A."/>
            <person name="Palaniappan K."/>
            <person name="Land M."/>
            <person name="Hauser L."/>
            <person name="Detter J.C."/>
            <person name="Brambilla E.M."/>
            <person name="Rohde M."/>
            <person name="Goker M."/>
            <person name="Woyke T."/>
            <person name="Bristow J."/>
            <person name="Eisen J.A."/>
            <person name="Markowitz V."/>
            <person name="Hugenholtz P."/>
            <person name="Kyrpides N.C."/>
            <person name="Klenk H.P."/>
            <person name="Ivanova N."/>
        </authorList>
    </citation>
    <scope>NUCLEOTIDE SEQUENCE [LARGE SCALE GENOMIC DNA]</scope>
    <source>
        <strain evidence="5">DSM 17128</strain>
    </source>
</reference>
<gene>
    <name evidence="4" type="ORF">Premu_2460</name>
</gene>
<dbReference type="HOGENOM" id="CLU_042770_1_0_10"/>
<feature type="signal peptide" evidence="1">
    <location>
        <begin position="1"/>
        <end position="19"/>
    </location>
</feature>
<organism evidence="4 5">
    <name type="scientific">Hallella multisaccharivorax DSM 17128</name>
    <dbReference type="NCBI Taxonomy" id="688246"/>
    <lineage>
        <taxon>Bacteria</taxon>
        <taxon>Pseudomonadati</taxon>
        <taxon>Bacteroidota</taxon>
        <taxon>Bacteroidia</taxon>
        <taxon>Bacteroidales</taxon>
        <taxon>Prevotellaceae</taxon>
        <taxon>Hallella</taxon>
    </lineage>
</organism>
<sequence>MSKLFSHVVVMIVSLATFASCLRNNDDSDTTYYTDTAITSFTLGTLKQIHHTKAKNGVTDSTYTSTFSASTYAFDIDQQSCTISNADSLPVGTDTKHVLATIKSMNGGTILLVLKSLEGKDSIAYYSSNDSIDFSSPVHIRVVNMKGTARRDYTVSLNVHREEENQFSWKASAIRGYGGLEKRRLVNLDGRVWLTGFHGGSLNAFGNSGSSWDEVDFSTGLLRNDSVIGATVKYRYGIIDGKLMRSPANGGTWTEEKLDEDASLLPDKSVSFIAAPMTVDPSLYNLLIIGNRNGKTVCWSKIEDDADASQVWTYYNEDGYNRKPLPYLENMKAVLYGGNIIATGGSFSSVYTSPDWGLTWNKNSLFALPAEFGRTAAAFGMAVDGNNILYISRDGSDQVWSGRLSQLGWDTGQRVFTRSRSRK</sequence>
<evidence type="ECO:0000313" key="5">
    <source>
        <dbReference type="Proteomes" id="UP000002772"/>
    </source>
</evidence>
<evidence type="ECO:0000259" key="2">
    <source>
        <dbReference type="Pfam" id="PF19755"/>
    </source>
</evidence>
<dbReference type="AlphaFoldDB" id="F8NAE9"/>
<keyword evidence="1" id="KW-0732">Signal</keyword>
<evidence type="ECO:0000313" key="4">
    <source>
        <dbReference type="EMBL" id="EGN57829.1"/>
    </source>
</evidence>
<protein>
    <submittedName>
        <fullName evidence="4">BNR/Asp-box repeat protein</fullName>
    </submittedName>
</protein>
<dbReference type="Pfam" id="PF19755">
    <property type="entry name" value="DUF6242"/>
    <property type="match status" value="1"/>
</dbReference>
<keyword evidence="5" id="KW-1185">Reference proteome</keyword>